<protein>
    <submittedName>
        <fullName evidence="2">Uncharacterized protein</fullName>
    </submittedName>
</protein>
<evidence type="ECO:0000313" key="3">
    <source>
        <dbReference type="Proteomes" id="UP000242254"/>
    </source>
</evidence>
<keyword evidence="3" id="KW-1185">Reference proteome</keyword>
<keyword evidence="1" id="KW-0812">Transmembrane</keyword>
<proteinExistence type="predicted"/>
<keyword evidence="1" id="KW-1133">Transmembrane helix</keyword>
<dbReference type="AlphaFoldDB" id="A0A2G4T8H7"/>
<feature type="transmembrane region" description="Helical" evidence="1">
    <location>
        <begin position="20"/>
        <end position="40"/>
    </location>
</feature>
<name>A0A2G4T8H7_RHIZD</name>
<reference evidence="2 3" key="1">
    <citation type="journal article" date="2016" name="Proc. Natl. Acad. Sci. U.S.A.">
        <title>Lipid metabolic changes in an early divergent fungus govern the establishment of a mutualistic symbiosis with endobacteria.</title>
        <authorList>
            <person name="Lastovetsky O.A."/>
            <person name="Gaspar M.L."/>
            <person name="Mondo S.J."/>
            <person name="LaButti K.M."/>
            <person name="Sandor L."/>
            <person name="Grigoriev I.V."/>
            <person name="Henry S.A."/>
            <person name="Pawlowska T.E."/>
        </authorList>
    </citation>
    <scope>NUCLEOTIDE SEQUENCE [LARGE SCALE GENOMIC DNA]</scope>
    <source>
        <strain evidence="2 3">ATCC 52813</strain>
    </source>
</reference>
<accession>A0A2G4T8H7</accession>
<dbReference type="GeneID" id="35446429"/>
<gene>
    <name evidence="2" type="ORF">RHIMIDRAFT_5882</name>
</gene>
<dbReference type="Proteomes" id="UP000242254">
    <property type="component" value="Unassembled WGS sequence"/>
</dbReference>
<organism evidence="2 3">
    <name type="scientific">Rhizopus microsporus ATCC 52813</name>
    <dbReference type="NCBI Taxonomy" id="1340429"/>
    <lineage>
        <taxon>Eukaryota</taxon>
        <taxon>Fungi</taxon>
        <taxon>Fungi incertae sedis</taxon>
        <taxon>Mucoromycota</taxon>
        <taxon>Mucoromycotina</taxon>
        <taxon>Mucoromycetes</taxon>
        <taxon>Mucorales</taxon>
        <taxon>Mucorineae</taxon>
        <taxon>Rhizopodaceae</taxon>
        <taxon>Rhizopus</taxon>
    </lineage>
</organism>
<dbReference type="RefSeq" id="XP_023471019.1">
    <property type="nucleotide sequence ID" value="XM_023615441.1"/>
</dbReference>
<sequence length="107" mass="12325">MNDIFAQSCYVSKEKIRINHLSIVNALFTFLLRYLGLILLSCKFRAWRIISYLLELGSSYDLVSIVFEYTWPLPVVNAWVATMGMCCLFLDHDIETVDHLVSLMIAS</sequence>
<evidence type="ECO:0000313" key="2">
    <source>
        <dbReference type="EMBL" id="PHZ17311.1"/>
    </source>
</evidence>
<evidence type="ECO:0000256" key="1">
    <source>
        <dbReference type="SAM" id="Phobius"/>
    </source>
</evidence>
<dbReference type="EMBL" id="KZ303842">
    <property type="protein sequence ID" value="PHZ17311.1"/>
    <property type="molecule type" value="Genomic_DNA"/>
</dbReference>
<keyword evidence="1" id="KW-0472">Membrane</keyword>